<dbReference type="eggNOG" id="ENOG502QPIC">
    <property type="taxonomic scope" value="Eukaryota"/>
</dbReference>
<sequence length="457" mass="49851">MSDWKKYDSYDVPIDPKQQDKATMFKLYSFRRPHMRAFHFAWFGFFMAFVSWFAFAPLMKEIKADLGMTKLEVYNANISSVSSTVLSRFIVGPLCDTFGARIISSTLLIMGCIPTAFAGLVNSATDVAIIRFFIGVMGATFVCTQFWSSQIFAKEFVGTANATTGGWGNLGGGVTQIFMVAIWNAFKTSYDSETAWRLSFLVPAAIVFCVAVGQLFLADDSPKGNYKELEAHGAMTRKSSAVSFKKGYMNVNSWLMFLQYAACFGVELTVNNVAANYFSDEFDLSTSKAGLVASLFGLMNLFARSLGGIWSDFLFAKFGGGVTGMRGRFFAQWTALLWEGCFLFLFTFMNQLGAAIPVLILFSVGVQMAEGTSYGIVPYIVPDATGAVSGIVGAGGNFGAVMWGLIFRFAGRSERAVFRIIAAFVVGLSCLTPLLKIRGYATCFAAPQGEPDSIADI</sequence>
<feature type="transmembrane region" description="Helical" evidence="7">
    <location>
        <begin position="167"/>
        <end position="186"/>
    </location>
</feature>
<name>D7FUR8_ECTSI</name>
<feature type="transmembrane region" description="Helical" evidence="7">
    <location>
        <begin position="257"/>
        <end position="278"/>
    </location>
</feature>
<keyword evidence="5" id="KW-0534">Nitrate assimilation</keyword>
<evidence type="ECO:0000256" key="5">
    <source>
        <dbReference type="ARBA" id="ARBA00023063"/>
    </source>
</evidence>
<evidence type="ECO:0000256" key="3">
    <source>
        <dbReference type="ARBA" id="ARBA00022692"/>
    </source>
</evidence>
<organism evidence="9 10">
    <name type="scientific">Ectocarpus siliculosus</name>
    <name type="common">Brown alga</name>
    <name type="synonym">Conferva siliculosa</name>
    <dbReference type="NCBI Taxonomy" id="2880"/>
    <lineage>
        <taxon>Eukaryota</taxon>
        <taxon>Sar</taxon>
        <taxon>Stramenopiles</taxon>
        <taxon>Ochrophyta</taxon>
        <taxon>PX clade</taxon>
        <taxon>Phaeophyceae</taxon>
        <taxon>Ectocarpales</taxon>
        <taxon>Ectocarpaceae</taxon>
        <taxon>Ectocarpus</taxon>
    </lineage>
</organism>
<feature type="transmembrane region" description="Helical" evidence="7">
    <location>
        <begin position="330"/>
        <end position="349"/>
    </location>
</feature>
<feature type="transmembrane region" description="Helical" evidence="7">
    <location>
        <begin position="387"/>
        <end position="409"/>
    </location>
</feature>
<feature type="transmembrane region" description="Helical" evidence="7">
    <location>
        <begin position="37"/>
        <end position="59"/>
    </location>
</feature>
<keyword evidence="4 7" id="KW-1133">Transmembrane helix</keyword>
<feature type="domain" description="Major facilitator superfamily (MFS) profile" evidence="8">
    <location>
        <begin position="37"/>
        <end position="440"/>
    </location>
</feature>
<dbReference type="InterPro" id="IPR011701">
    <property type="entry name" value="MFS"/>
</dbReference>
<dbReference type="GO" id="GO:0042128">
    <property type="term" value="P:nitrate assimilation"/>
    <property type="evidence" value="ECO:0007669"/>
    <property type="project" value="UniProtKB-KW"/>
</dbReference>
<comment type="subcellular location">
    <subcellularLocation>
        <location evidence="1">Membrane</location>
        <topology evidence="1">Multi-pass membrane protein</topology>
    </subcellularLocation>
</comment>
<dbReference type="GO" id="GO:0015112">
    <property type="term" value="F:nitrate transmembrane transporter activity"/>
    <property type="evidence" value="ECO:0007669"/>
    <property type="project" value="InterPro"/>
</dbReference>
<dbReference type="EMBL" id="FN649760">
    <property type="protein sequence ID" value="CBJ31724.1"/>
    <property type="molecule type" value="Genomic_DNA"/>
</dbReference>
<evidence type="ECO:0000313" key="9">
    <source>
        <dbReference type="EMBL" id="CBJ31724.1"/>
    </source>
</evidence>
<gene>
    <name evidence="9" type="primary">Nrt2:5</name>
    <name evidence="9" type="ORF">Esi_0278_0026</name>
</gene>
<evidence type="ECO:0000256" key="2">
    <source>
        <dbReference type="ARBA" id="ARBA00008432"/>
    </source>
</evidence>
<dbReference type="PROSITE" id="PS50850">
    <property type="entry name" value="MFS"/>
    <property type="match status" value="1"/>
</dbReference>
<evidence type="ECO:0000256" key="6">
    <source>
        <dbReference type="ARBA" id="ARBA00023136"/>
    </source>
</evidence>
<feature type="transmembrane region" description="Helical" evidence="7">
    <location>
        <begin position="290"/>
        <end position="310"/>
    </location>
</feature>
<dbReference type="GO" id="GO:0016020">
    <property type="term" value="C:membrane"/>
    <property type="evidence" value="ECO:0007669"/>
    <property type="project" value="UniProtKB-SubCell"/>
</dbReference>
<dbReference type="PANTHER" id="PTHR23515">
    <property type="entry name" value="HIGH-AFFINITY NITRATE TRANSPORTER 2.3"/>
    <property type="match status" value="1"/>
</dbReference>
<dbReference type="Gene3D" id="1.20.1250.20">
    <property type="entry name" value="MFS general substrate transporter like domains"/>
    <property type="match status" value="2"/>
</dbReference>
<evidence type="ECO:0000313" key="10">
    <source>
        <dbReference type="Proteomes" id="UP000002630"/>
    </source>
</evidence>
<evidence type="ECO:0000256" key="7">
    <source>
        <dbReference type="SAM" id="Phobius"/>
    </source>
</evidence>
<feature type="transmembrane region" description="Helical" evidence="7">
    <location>
        <begin position="198"/>
        <end position="217"/>
    </location>
</feature>
<keyword evidence="10" id="KW-1185">Reference proteome</keyword>
<feature type="transmembrane region" description="Helical" evidence="7">
    <location>
        <begin position="416"/>
        <end position="435"/>
    </location>
</feature>
<dbReference type="InterPro" id="IPR044772">
    <property type="entry name" value="NO3_transporter"/>
</dbReference>
<dbReference type="InterPro" id="IPR020846">
    <property type="entry name" value="MFS_dom"/>
</dbReference>
<keyword evidence="6 7" id="KW-0472">Membrane</keyword>
<dbReference type="STRING" id="2880.D7FUR8"/>
<feature type="transmembrane region" description="Helical" evidence="7">
    <location>
        <begin position="128"/>
        <end position="147"/>
    </location>
</feature>
<dbReference type="Pfam" id="PF07690">
    <property type="entry name" value="MFS_1"/>
    <property type="match status" value="1"/>
</dbReference>
<accession>D7FUR8</accession>
<dbReference type="InParanoid" id="D7FUR8"/>
<dbReference type="SUPFAM" id="SSF103473">
    <property type="entry name" value="MFS general substrate transporter"/>
    <property type="match status" value="1"/>
</dbReference>
<feature type="transmembrane region" description="Helical" evidence="7">
    <location>
        <begin position="356"/>
        <end position="381"/>
    </location>
</feature>
<proteinExistence type="inferred from homology"/>
<keyword evidence="3 7" id="KW-0812">Transmembrane</keyword>
<dbReference type="AlphaFoldDB" id="D7FUR8"/>
<comment type="similarity">
    <text evidence="2">Belongs to the major facilitator superfamily. Nitrate/nitrite porter (TC 2.A.1.8) family.</text>
</comment>
<reference evidence="9 10" key="1">
    <citation type="journal article" date="2010" name="Nature">
        <title>The Ectocarpus genome and the independent evolution of multicellularity in brown algae.</title>
        <authorList>
            <person name="Cock J.M."/>
            <person name="Sterck L."/>
            <person name="Rouze P."/>
            <person name="Scornet D."/>
            <person name="Allen A.E."/>
            <person name="Amoutzias G."/>
            <person name="Anthouard V."/>
            <person name="Artiguenave F."/>
            <person name="Aury J.M."/>
            <person name="Badger J.H."/>
            <person name="Beszteri B."/>
            <person name="Billiau K."/>
            <person name="Bonnet E."/>
            <person name="Bothwell J.H."/>
            <person name="Bowler C."/>
            <person name="Boyen C."/>
            <person name="Brownlee C."/>
            <person name="Carrano C.J."/>
            <person name="Charrier B."/>
            <person name="Cho G.Y."/>
            <person name="Coelho S.M."/>
            <person name="Collen J."/>
            <person name="Corre E."/>
            <person name="Da Silva C."/>
            <person name="Delage L."/>
            <person name="Delaroque N."/>
            <person name="Dittami S.M."/>
            <person name="Doulbeau S."/>
            <person name="Elias M."/>
            <person name="Farnham G."/>
            <person name="Gachon C.M."/>
            <person name="Gschloessl B."/>
            <person name="Heesch S."/>
            <person name="Jabbari K."/>
            <person name="Jubin C."/>
            <person name="Kawai H."/>
            <person name="Kimura K."/>
            <person name="Kloareg B."/>
            <person name="Kupper F.C."/>
            <person name="Lang D."/>
            <person name="Le Bail A."/>
            <person name="Leblanc C."/>
            <person name="Lerouge P."/>
            <person name="Lohr M."/>
            <person name="Lopez P.J."/>
            <person name="Martens C."/>
            <person name="Maumus F."/>
            <person name="Michel G."/>
            <person name="Miranda-Saavedra D."/>
            <person name="Morales J."/>
            <person name="Moreau H."/>
            <person name="Motomura T."/>
            <person name="Nagasato C."/>
            <person name="Napoli C.A."/>
            <person name="Nelson D.R."/>
            <person name="Nyvall-Collen P."/>
            <person name="Peters A.F."/>
            <person name="Pommier C."/>
            <person name="Potin P."/>
            <person name="Poulain J."/>
            <person name="Quesneville H."/>
            <person name="Read B."/>
            <person name="Rensing S.A."/>
            <person name="Ritter A."/>
            <person name="Rousvoal S."/>
            <person name="Samanta M."/>
            <person name="Samson G."/>
            <person name="Schroeder D.C."/>
            <person name="Segurens B."/>
            <person name="Strittmatter M."/>
            <person name="Tonon T."/>
            <person name="Tregear J.W."/>
            <person name="Valentin K."/>
            <person name="von Dassow P."/>
            <person name="Yamagishi T."/>
            <person name="Van de Peer Y."/>
            <person name="Wincker P."/>
        </authorList>
    </citation>
    <scope>NUCLEOTIDE SEQUENCE [LARGE SCALE GENOMIC DNA]</scope>
    <source>
        <strain evidence="10">Ec32 / CCAP1310/4</strain>
    </source>
</reference>
<feature type="transmembrane region" description="Helical" evidence="7">
    <location>
        <begin position="102"/>
        <end position="121"/>
    </location>
</feature>
<evidence type="ECO:0000259" key="8">
    <source>
        <dbReference type="PROSITE" id="PS50850"/>
    </source>
</evidence>
<dbReference type="OrthoDB" id="434240at2759"/>
<evidence type="ECO:0000256" key="1">
    <source>
        <dbReference type="ARBA" id="ARBA00004141"/>
    </source>
</evidence>
<dbReference type="InterPro" id="IPR036259">
    <property type="entry name" value="MFS_trans_sf"/>
</dbReference>
<protein>
    <submittedName>
        <fullName evidence="9">Nitrate high affinity transporter</fullName>
    </submittedName>
</protein>
<evidence type="ECO:0000256" key="4">
    <source>
        <dbReference type="ARBA" id="ARBA00022989"/>
    </source>
</evidence>
<dbReference type="Proteomes" id="UP000002630">
    <property type="component" value="Unassembled WGS sequence"/>
</dbReference>